<reference evidence="2 3" key="1">
    <citation type="submission" date="2018-06" db="EMBL/GenBank/DDBJ databases">
        <title>Genomic Encyclopedia of Archaeal and Bacterial Type Strains, Phase II (KMG-II): from individual species to whole genera.</title>
        <authorList>
            <person name="Goeker M."/>
        </authorList>
    </citation>
    <scope>NUCLEOTIDE SEQUENCE [LARGE SCALE GENOMIC DNA]</scope>
    <source>
        <strain evidence="2 3">DSM 29821</strain>
    </source>
</reference>
<dbReference type="InterPro" id="IPR019999">
    <property type="entry name" value="Anth_synth_I-like"/>
</dbReference>
<dbReference type="OrthoDB" id="9803598at2"/>
<proteinExistence type="predicted"/>
<dbReference type="PANTHER" id="PTHR11236:SF50">
    <property type="entry name" value="AMINODEOXYCHORISMATE SYNTHASE COMPONENT 1"/>
    <property type="match status" value="1"/>
</dbReference>
<dbReference type="Gene3D" id="3.60.120.10">
    <property type="entry name" value="Anthranilate synthase"/>
    <property type="match status" value="1"/>
</dbReference>
<protein>
    <submittedName>
        <fullName evidence="2">Para-aminobenzoate synthetase component 1</fullName>
    </submittedName>
</protein>
<organism evidence="2 3">
    <name type="scientific">Chitinophaga dinghuensis</name>
    <dbReference type="NCBI Taxonomy" id="1539050"/>
    <lineage>
        <taxon>Bacteria</taxon>
        <taxon>Pseudomonadati</taxon>
        <taxon>Bacteroidota</taxon>
        <taxon>Chitinophagia</taxon>
        <taxon>Chitinophagales</taxon>
        <taxon>Chitinophagaceae</taxon>
        <taxon>Chitinophaga</taxon>
    </lineage>
</organism>
<keyword evidence="3" id="KW-1185">Reference proteome</keyword>
<dbReference type="GO" id="GO:0000162">
    <property type="term" value="P:L-tryptophan biosynthetic process"/>
    <property type="evidence" value="ECO:0007669"/>
    <property type="project" value="TreeGrafter"/>
</dbReference>
<sequence>MLNWASQFNICCLLDNNDYPSSYHQFEVILAADAVDSLQLPAGNAFDELLRFHNTHQDWLFGHLAYDLKNEVVNTLHSSNPDGTGFPDMFFFRPRIMMMLEKNQVHIGMENATVDHARDIFQQCLEMPAAIADNTAAISQPLQSRLQHDAYIAAVQSLQDHILRGDCYEVNFCRESFIEGADVYPPALYHRLSQLSPAPFAAYYRLNDRYMVCSSPERFMQKKGNTVISQPIKGTSRKDKDPQQDEALKKALFNNAKERAENVMVVDLVRNDLSHTAVRGSVKVTELFGIYSFAQVHHMISTVTAEIRPELPFTAVLKEAFPMGSMTGAPKIRVMELIESHEKSRRGLYSGAVGYITPQGDFDFNVVIRSILYNAATKYLSFQTGSAITFYSDPEKEWEECLLKAAALRKVLSASETTVP</sequence>
<dbReference type="InterPro" id="IPR015890">
    <property type="entry name" value="Chorismate_C"/>
</dbReference>
<dbReference type="Proteomes" id="UP000249819">
    <property type="component" value="Unassembled WGS sequence"/>
</dbReference>
<evidence type="ECO:0000313" key="2">
    <source>
        <dbReference type="EMBL" id="RAJ74000.1"/>
    </source>
</evidence>
<dbReference type="RefSeq" id="WP_111595229.1">
    <property type="nucleotide sequence ID" value="NZ_QLMA01000011.1"/>
</dbReference>
<evidence type="ECO:0000259" key="1">
    <source>
        <dbReference type="Pfam" id="PF00425"/>
    </source>
</evidence>
<dbReference type="InterPro" id="IPR005801">
    <property type="entry name" value="ADC_synthase"/>
</dbReference>
<dbReference type="SUPFAM" id="SSF56322">
    <property type="entry name" value="ADC synthase"/>
    <property type="match status" value="1"/>
</dbReference>
<evidence type="ECO:0000313" key="3">
    <source>
        <dbReference type="Proteomes" id="UP000249819"/>
    </source>
</evidence>
<gene>
    <name evidence="2" type="ORF">CLV59_111119</name>
</gene>
<dbReference type="GO" id="GO:0046820">
    <property type="term" value="F:4-amino-4-deoxychorismate synthase activity"/>
    <property type="evidence" value="ECO:0007669"/>
    <property type="project" value="TreeGrafter"/>
</dbReference>
<dbReference type="Pfam" id="PF00425">
    <property type="entry name" value="Chorismate_bind"/>
    <property type="match status" value="1"/>
</dbReference>
<comment type="caution">
    <text evidence="2">The sequence shown here is derived from an EMBL/GenBank/DDBJ whole genome shotgun (WGS) entry which is preliminary data.</text>
</comment>
<dbReference type="PANTHER" id="PTHR11236">
    <property type="entry name" value="AMINOBENZOATE/ANTHRANILATE SYNTHASE"/>
    <property type="match status" value="1"/>
</dbReference>
<dbReference type="EMBL" id="QLMA01000011">
    <property type="protein sequence ID" value="RAJ74000.1"/>
    <property type="molecule type" value="Genomic_DNA"/>
</dbReference>
<dbReference type="AlphaFoldDB" id="A0A327VM98"/>
<dbReference type="PRINTS" id="PR00095">
    <property type="entry name" value="ANTSNTHASEI"/>
</dbReference>
<accession>A0A327VM98</accession>
<name>A0A327VM98_9BACT</name>
<feature type="domain" description="Chorismate-utilising enzyme C-terminal" evidence="1">
    <location>
        <begin position="148"/>
        <end position="404"/>
    </location>
</feature>